<feature type="region of interest" description="Disordered" evidence="1">
    <location>
        <begin position="1"/>
        <end position="49"/>
    </location>
</feature>
<feature type="compositionally biased region" description="Basic and acidic residues" evidence="1">
    <location>
        <begin position="176"/>
        <end position="188"/>
    </location>
</feature>
<dbReference type="EMBL" id="KE161997">
    <property type="protein sequence ID" value="EPQ06349.1"/>
    <property type="molecule type" value="Genomic_DNA"/>
</dbReference>
<feature type="region of interest" description="Disordered" evidence="1">
    <location>
        <begin position="162"/>
        <end position="199"/>
    </location>
</feature>
<dbReference type="Pfam" id="PF15549">
    <property type="entry name" value="PGC7_Stella"/>
    <property type="match status" value="1"/>
</dbReference>
<evidence type="ECO:0000313" key="2">
    <source>
        <dbReference type="EMBL" id="EPQ06349.1"/>
    </source>
</evidence>
<dbReference type="PANTHER" id="PTHR31577:SF3">
    <property type="entry name" value="PROTEIN FAM156A_FAM156B"/>
    <property type="match status" value="1"/>
</dbReference>
<dbReference type="InterPro" id="IPR029096">
    <property type="entry name" value="Dppa3"/>
</dbReference>
<organism evidence="2 3">
    <name type="scientific">Myotis brandtii</name>
    <name type="common">Brandt's bat</name>
    <dbReference type="NCBI Taxonomy" id="109478"/>
    <lineage>
        <taxon>Eukaryota</taxon>
        <taxon>Metazoa</taxon>
        <taxon>Chordata</taxon>
        <taxon>Craniata</taxon>
        <taxon>Vertebrata</taxon>
        <taxon>Euteleostomi</taxon>
        <taxon>Mammalia</taxon>
        <taxon>Eutheria</taxon>
        <taxon>Laurasiatheria</taxon>
        <taxon>Chiroptera</taxon>
        <taxon>Yangochiroptera</taxon>
        <taxon>Vespertilionidae</taxon>
        <taxon>Myotis</taxon>
    </lineage>
</organism>
<protein>
    <submittedName>
        <fullName evidence="2">Protein FAM156A</fullName>
    </submittedName>
</protein>
<gene>
    <name evidence="2" type="ORF">D623_10001489</name>
</gene>
<feature type="compositionally biased region" description="Basic residues" evidence="1">
    <location>
        <begin position="189"/>
        <end position="199"/>
    </location>
</feature>
<dbReference type="AlphaFoldDB" id="S7MQ01"/>
<accession>S7MQ01</accession>
<dbReference type="Proteomes" id="UP000052978">
    <property type="component" value="Unassembled WGS sequence"/>
</dbReference>
<keyword evidence="3" id="KW-1185">Reference proteome</keyword>
<proteinExistence type="predicted"/>
<evidence type="ECO:0000313" key="3">
    <source>
        <dbReference type="Proteomes" id="UP000052978"/>
    </source>
</evidence>
<sequence>MDPSERITKTFGSDSSLNSLEDISQEGASTSQPSFTEANTLDRINFNTSPNINYRISRPEGLFQQQYGDEMAEQEGQGERSAFSNWKKAYTENMRPKALPYTTPYQVQRKGKISSFGRYQKKCQCHYCETQKEALSGNTEGQDPPSWKTLVEGFTNLSFKTDTNQACAPSNEQPQDLEKEKSHQEGEKKNKRIPPRNRK</sequence>
<evidence type="ECO:0000256" key="1">
    <source>
        <dbReference type="SAM" id="MobiDB-lite"/>
    </source>
</evidence>
<dbReference type="PANTHER" id="PTHR31577">
    <property type="entry name" value="DEVELOPMENTAL PLURIPOTENCY-ASSOCIATED PROTEIN 3-RELATED"/>
    <property type="match status" value="1"/>
</dbReference>
<feature type="compositionally biased region" description="Polar residues" evidence="1">
    <location>
        <begin position="10"/>
        <end position="39"/>
    </location>
</feature>
<reference evidence="2 3" key="1">
    <citation type="journal article" date="2013" name="Nat. Commun.">
        <title>Genome analysis reveals insights into physiology and longevity of the Brandt's bat Myotis brandtii.</title>
        <authorList>
            <person name="Seim I."/>
            <person name="Fang X."/>
            <person name="Xiong Z."/>
            <person name="Lobanov A.V."/>
            <person name="Huang Z."/>
            <person name="Ma S."/>
            <person name="Feng Y."/>
            <person name="Turanov A.A."/>
            <person name="Zhu Y."/>
            <person name="Lenz T.L."/>
            <person name="Gerashchenko M.V."/>
            <person name="Fan D."/>
            <person name="Hee Yim S."/>
            <person name="Yao X."/>
            <person name="Jordan D."/>
            <person name="Xiong Y."/>
            <person name="Ma Y."/>
            <person name="Lyapunov A.N."/>
            <person name="Chen G."/>
            <person name="Kulakova O.I."/>
            <person name="Sun Y."/>
            <person name="Lee S.G."/>
            <person name="Bronson R.T."/>
            <person name="Moskalev A.A."/>
            <person name="Sunyaev S.R."/>
            <person name="Zhang G."/>
            <person name="Krogh A."/>
            <person name="Wang J."/>
            <person name="Gladyshev V.N."/>
        </authorList>
    </citation>
    <scope>NUCLEOTIDE SEQUENCE [LARGE SCALE GENOMIC DNA]</scope>
</reference>
<dbReference type="eggNOG" id="ENOG502TC50">
    <property type="taxonomic scope" value="Eukaryota"/>
</dbReference>
<name>S7MQ01_MYOBR</name>
<feature type="compositionally biased region" description="Polar residues" evidence="1">
    <location>
        <begin position="162"/>
        <end position="174"/>
    </location>
</feature>